<dbReference type="Gene3D" id="1.10.3720.10">
    <property type="entry name" value="MetI-like"/>
    <property type="match status" value="1"/>
</dbReference>
<evidence type="ECO:0000256" key="2">
    <source>
        <dbReference type="ARBA" id="ARBA00022448"/>
    </source>
</evidence>
<keyword evidence="10" id="KW-1185">Reference proteome</keyword>
<keyword evidence="2 7" id="KW-0813">Transport</keyword>
<dbReference type="SUPFAM" id="SSF161098">
    <property type="entry name" value="MetI-like"/>
    <property type="match status" value="1"/>
</dbReference>
<feature type="domain" description="ABC transmembrane type-1" evidence="8">
    <location>
        <begin position="102"/>
        <end position="318"/>
    </location>
</feature>
<evidence type="ECO:0000256" key="6">
    <source>
        <dbReference type="ARBA" id="ARBA00023136"/>
    </source>
</evidence>
<keyword evidence="4 7" id="KW-0812">Transmembrane</keyword>
<comment type="subcellular location">
    <subcellularLocation>
        <location evidence="1 7">Cell membrane</location>
        <topology evidence="1 7">Multi-pass membrane protein</topology>
    </subcellularLocation>
</comment>
<dbReference type="CDD" id="cd06261">
    <property type="entry name" value="TM_PBP2"/>
    <property type="match status" value="1"/>
</dbReference>
<dbReference type="InterPro" id="IPR000515">
    <property type="entry name" value="MetI-like"/>
</dbReference>
<evidence type="ECO:0000256" key="1">
    <source>
        <dbReference type="ARBA" id="ARBA00004651"/>
    </source>
</evidence>
<dbReference type="InterPro" id="IPR035906">
    <property type="entry name" value="MetI-like_sf"/>
</dbReference>
<comment type="caution">
    <text evidence="9">The sequence shown here is derived from an EMBL/GenBank/DDBJ whole genome shotgun (WGS) entry which is preliminary data.</text>
</comment>
<dbReference type="Proteomes" id="UP001169006">
    <property type="component" value="Unassembled WGS sequence"/>
</dbReference>
<gene>
    <name evidence="9" type="ORF">Q2T52_23325</name>
</gene>
<dbReference type="PANTHER" id="PTHR43163">
    <property type="entry name" value="DIPEPTIDE TRANSPORT SYSTEM PERMEASE PROTEIN DPPB-RELATED"/>
    <property type="match status" value="1"/>
</dbReference>
<comment type="similarity">
    <text evidence="7">Belongs to the binding-protein-dependent transport system permease family.</text>
</comment>
<feature type="transmembrane region" description="Helical" evidence="7">
    <location>
        <begin position="195"/>
        <end position="214"/>
    </location>
</feature>
<dbReference type="InterPro" id="IPR045621">
    <property type="entry name" value="BPD_transp_1_N"/>
</dbReference>
<feature type="transmembrane region" description="Helical" evidence="7">
    <location>
        <begin position="295"/>
        <end position="320"/>
    </location>
</feature>
<name>A0ABT8T3Y9_9HYPH</name>
<sequence length="328" mass="36432">MISYILNRIAWAVPMLFLVSVASFAVIQLPPGDFASAMVAEMRTQGDVVPEGTEERIRHEYGLDRPIYEQYVSWMGKIVLHGDFGTSLGFNQPVSNLIWDRLFLTVSISLASLILTWVIAIPIGVYAAARQYSFLDYFFTIFGFIGRGFPEFLSALILMWFAYSWFGMNVGGLFSPEMQNAPWSLAKVIDLANHLWIPLLVLASSGAAGLIRIVRANMLDELNKPYVETALSQGLTEWSVIWRYPVRVALNPFISTIGWALPALISGDVITSVVLNLPTTGPLLLKALQSQDMYLSGAFILILGAFTIIGTIVSDILLAISDPRIRYR</sequence>
<reference evidence="9" key="2">
    <citation type="submission" date="2023-07" db="EMBL/GenBank/DDBJ databases">
        <authorList>
            <person name="Sun H."/>
        </authorList>
    </citation>
    <scope>NUCLEOTIDE SEQUENCE</scope>
    <source>
        <strain evidence="9">05753</strain>
    </source>
</reference>
<reference evidence="9" key="1">
    <citation type="journal article" date="2015" name="Int. J. Syst. Evol. Microbiol.">
        <title>Rhizobium oryzicola sp. nov., potential plant-growth-promoting endophytic bacteria isolated from rice roots.</title>
        <authorList>
            <person name="Zhang X.X."/>
            <person name="Gao J.S."/>
            <person name="Cao Y.H."/>
            <person name="Sheirdil R.A."/>
            <person name="Wang X.C."/>
            <person name="Zhang L."/>
        </authorList>
    </citation>
    <scope>NUCLEOTIDE SEQUENCE</scope>
    <source>
        <strain evidence="9">05753</strain>
    </source>
</reference>
<evidence type="ECO:0000256" key="4">
    <source>
        <dbReference type="ARBA" id="ARBA00022692"/>
    </source>
</evidence>
<feature type="transmembrane region" description="Helical" evidence="7">
    <location>
        <begin position="253"/>
        <end position="275"/>
    </location>
</feature>
<dbReference type="Pfam" id="PF00528">
    <property type="entry name" value="BPD_transp_1"/>
    <property type="match status" value="1"/>
</dbReference>
<evidence type="ECO:0000256" key="5">
    <source>
        <dbReference type="ARBA" id="ARBA00022989"/>
    </source>
</evidence>
<feature type="transmembrane region" description="Helical" evidence="7">
    <location>
        <begin position="102"/>
        <end position="125"/>
    </location>
</feature>
<keyword evidence="6 7" id="KW-0472">Membrane</keyword>
<dbReference type="RefSeq" id="WP_302079322.1">
    <property type="nucleotide sequence ID" value="NZ_JAUKWQ010000012.1"/>
</dbReference>
<evidence type="ECO:0000256" key="7">
    <source>
        <dbReference type="RuleBase" id="RU363032"/>
    </source>
</evidence>
<dbReference type="PANTHER" id="PTHR43163:SF6">
    <property type="entry name" value="DIPEPTIDE TRANSPORT SYSTEM PERMEASE PROTEIN DPPB-RELATED"/>
    <property type="match status" value="1"/>
</dbReference>
<feature type="transmembrane region" description="Helical" evidence="7">
    <location>
        <begin position="137"/>
        <end position="163"/>
    </location>
</feature>
<protein>
    <submittedName>
        <fullName evidence="9">ABC transporter permease</fullName>
    </submittedName>
</protein>
<proteinExistence type="inferred from homology"/>
<dbReference type="EMBL" id="JAUKWQ010000012">
    <property type="protein sequence ID" value="MDO1585033.1"/>
    <property type="molecule type" value="Genomic_DNA"/>
</dbReference>
<feature type="transmembrane region" description="Helical" evidence="7">
    <location>
        <begin position="9"/>
        <end position="29"/>
    </location>
</feature>
<keyword evidence="5 7" id="KW-1133">Transmembrane helix</keyword>
<evidence type="ECO:0000313" key="10">
    <source>
        <dbReference type="Proteomes" id="UP001169006"/>
    </source>
</evidence>
<evidence type="ECO:0000313" key="9">
    <source>
        <dbReference type="EMBL" id="MDO1585033.1"/>
    </source>
</evidence>
<keyword evidence="3" id="KW-1003">Cell membrane</keyword>
<evidence type="ECO:0000259" key="8">
    <source>
        <dbReference type="PROSITE" id="PS50928"/>
    </source>
</evidence>
<dbReference type="PROSITE" id="PS50928">
    <property type="entry name" value="ABC_TM1"/>
    <property type="match status" value="1"/>
</dbReference>
<evidence type="ECO:0000256" key="3">
    <source>
        <dbReference type="ARBA" id="ARBA00022475"/>
    </source>
</evidence>
<accession>A0ABT8T3Y9</accession>
<organism evidence="9 10">
    <name type="scientific">Rhizobium oryzicola</name>
    <dbReference type="NCBI Taxonomy" id="1232668"/>
    <lineage>
        <taxon>Bacteria</taxon>
        <taxon>Pseudomonadati</taxon>
        <taxon>Pseudomonadota</taxon>
        <taxon>Alphaproteobacteria</taxon>
        <taxon>Hyphomicrobiales</taxon>
        <taxon>Rhizobiaceae</taxon>
        <taxon>Rhizobium/Agrobacterium group</taxon>
        <taxon>Rhizobium</taxon>
    </lineage>
</organism>
<dbReference type="Pfam" id="PF19300">
    <property type="entry name" value="BPD_transp_1_N"/>
    <property type="match status" value="1"/>
</dbReference>